<dbReference type="InterPro" id="IPR001828">
    <property type="entry name" value="ANF_lig-bd_rcpt"/>
</dbReference>
<dbReference type="Proteomes" id="UP000046392">
    <property type="component" value="Unplaced"/>
</dbReference>
<dbReference type="GO" id="GO:0007165">
    <property type="term" value="P:signal transduction"/>
    <property type="evidence" value="ECO:0007669"/>
    <property type="project" value="TreeGrafter"/>
</dbReference>
<keyword evidence="4" id="KW-0472">Membrane</keyword>
<dbReference type="GO" id="GO:0016020">
    <property type="term" value="C:membrane"/>
    <property type="evidence" value="ECO:0007669"/>
    <property type="project" value="UniProtKB-SubCell"/>
</dbReference>
<dbReference type="GO" id="GO:0017046">
    <property type="term" value="F:peptide hormone binding"/>
    <property type="evidence" value="ECO:0007669"/>
    <property type="project" value="TreeGrafter"/>
</dbReference>
<dbReference type="STRING" id="174720.A0A0N5BDJ7"/>
<reference evidence="7" key="1">
    <citation type="submission" date="2017-02" db="UniProtKB">
        <authorList>
            <consortium name="WormBaseParasite"/>
        </authorList>
    </citation>
    <scope>IDENTIFICATION</scope>
</reference>
<sequence length="182" mass="20680">MNECVSSKVAGELFDLINIQKIQVLFGPPCYSTANVAMNIAAYYNIPMYLFGTSSLQEIADFSTYKVVTSVMPSYSDFVIGLARLLIRFQWTNVAIVAYETIEKLNRCGSFYDQADERITQGFEQINVVYQRNMVNFSSDNLKKVTDDIKKLTRVIVLCMDDFDKLRSFLLAAYDNGMNTSD</sequence>
<accession>A0A0N5BDJ7</accession>
<organism evidence="6 7">
    <name type="scientific">Strongyloides papillosus</name>
    <name type="common">Intestinal threadworm</name>
    <dbReference type="NCBI Taxonomy" id="174720"/>
    <lineage>
        <taxon>Eukaryota</taxon>
        <taxon>Metazoa</taxon>
        <taxon>Ecdysozoa</taxon>
        <taxon>Nematoda</taxon>
        <taxon>Chromadorea</taxon>
        <taxon>Rhabditida</taxon>
        <taxon>Tylenchina</taxon>
        <taxon>Panagrolaimomorpha</taxon>
        <taxon>Strongyloidoidea</taxon>
        <taxon>Strongyloididae</taxon>
        <taxon>Strongyloides</taxon>
    </lineage>
</organism>
<feature type="domain" description="Receptor ligand binding region" evidence="5">
    <location>
        <begin position="4"/>
        <end position="180"/>
    </location>
</feature>
<dbReference type="InterPro" id="IPR052612">
    <property type="entry name" value="ANP_Clearance_Receptor"/>
</dbReference>
<dbReference type="GO" id="GO:0038023">
    <property type="term" value="F:signaling receptor activity"/>
    <property type="evidence" value="ECO:0007669"/>
    <property type="project" value="TreeGrafter"/>
</dbReference>
<dbReference type="InterPro" id="IPR028082">
    <property type="entry name" value="Peripla_BP_I"/>
</dbReference>
<protein>
    <submittedName>
        <fullName evidence="7">ANF_receptor domain-containing protein</fullName>
    </submittedName>
</protein>
<dbReference type="PANTHER" id="PTHR44755:SF8">
    <property type="entry name" value="RECEPTOR LIGAND BINDING REGION DOMAIN-CONTAINING PROTEIN"/>
    <property type="match status" value="1"/>
</dbReference>
<dbReference type="Pfam" id="PF01094">
    <property type="entry name" value="ANF_receptor"/>
    <property type="match status" value="1"/>
</dbReference>
<dbReference type="Gene3D" id="3.40.50.2300">
    <property type="match status" value="2"/>
</dbReference>
<keyword evidence="6" id="KW-1185">Reference proteome</keyword>
<dbReference type="PANTHER" id="PTHR44755">
    <property type="entry name" value="NATRIURETIC PEPTIDE RECEPTOR 3-RELATED"/>
    <property type="match status" value="1"/>
</dbReference>
<keyword evidence="3" id="KW-1133">Transmembrane helix</keyword>
<proteinExistence type="predicted"/>
<evidence type="ECO:0000259" key="5">
    <source>
        <dbReference type="Pfam" id="PF01094"/>
    </source>
</evidence>
<comment type="subcellular location">
    <subcellularLocation>
        <location evidence="1">Membrane</location>
    </subcellularLocation>
</comment>
<evidence type="ECO:0000256" key="3">
    <source>
        <dbReference type="ARBA" id="ARBA00022989"/>
    </source>
</evidence>
<evidence type="ECO:0000313" key="7">
    <source>
        <dbReference type="WBParaSite" id="SPAL_0000408000.1"/>
    </source>
</evidence>
<evidence type="ECO:0000313" key="6">
    <source>
        <dbReference type="Proteomes" id="UP000046392"/>
    </source>
</evidence>
<name>A0A0N5BDJ7_STREA</name>
<evidence type="ECO:0000256" key="1">
    <source>
        <dbReference type="ARBA" id="ARBA00004370"/>
    </source>
</evidence>
<dbReference type="WBParaSite" id="SPAL_0000408000.1">
    <property type="protein sequence ID" value="SPAL_0000408000.1"/>
    <property type="gene ID" value="SPAL_0000408000"/>
</dbReference>
<evidence type="ECO:0000256" key="2">
    <source>
        <dbReference type="ARBA" id="ARBA00022692"/>
    </source>
</evidence>
<dbReference type="SUPFAM" id="SSF53822">
    <property type="entry name" value="Periplasmic binding protein-like I"/>
    <property type="match status" value="1"/>
</dbReference>
<dbReference type="AlphaFoldDB" id="A0A0N5BDJ7"/>
<evidence type="ECO:0000256" key="4">
    <source>
        <dbReference type="ARBA" id="ARBA00023136"/>
    </source>
</evidence>
<keyword evidence="2" id="KW-0812">Transmembrane</keyword>